<dbReference type="InterPro" id="IPR033764">
    <property type="entry name" value="Sdr_B"/>
</dbReference>
<gene>
    <name evidence="7" type="ORF">G5B42_10060</name>
</gene>
<dbReference type="RefSeq" id="WP_181340343.1">
    <property type="nucleotide sequence ID" value="NZ_JAAKDE010000025.1"/>
</dbReference>
<keyword evidence="3 4" id="KW-0732">Signal</keyword>
<evidence type="ECO:0000259" key="6">
    <source>
        <dbReference type="Pfam" id="PF17210"/>
    </source>
</evidence>
<dbReference type="Gene3D" id="2.60.40.10">
    <property type="entry name" value="Immunoglobulins"/>
    <property type="match status" value="2"/>
</dbReference>
<evidence type="ECO:0000256" key="2">
    <source>
        <dbReference type="ARBA" id="ARBA00022525"/>
    </source>
</evidence>
<feature type="signal peptide" evidence="4">
    <location>
        <begin position="1"/>
        <end position="33"/>
    </location>
</feature>
<keyword evidence="2" id="KW-0964">Secreted</keyword>
<dbReference type="InterPro" id="IPR036582">
    <property type="entry name" value="Mao_N_sf"/>
</dbReference>
<name>A0A8J6I1D0_9FIRM</name>
<dbReference type="PANTHER" id="PTHR23303">
    <property type="entry name" value="CARBOXYPEPTIDASE REGULATORY REGION-CONTAINING"/>
    <property type="match status" value="1"/>
</dbReference>
<protein>
    <submittedName>
        <fullName evidence="7">Uncharacterized protein</fullName>
    </submittedName>
</protein>
<dbReference type="Pfam" id="PF17210">
    <property type="entry name" value="SdrD_B"/>
    <property type="match status" value="1"/>
</dbReference>
<evidence type="ECO:0000256" key="1">
    <source>
        <dbReference type="ARBA" id="ARBA00004613"/>
    </source>
</evidence>
<evidence type="ECO:0000313" key="8">
    <source>
        <dbReference type="Proteomes" id="UP000657177"/>
    </source>
</evidence>
<dbReference type="Proteomes" id="UP000657177">
    <property type="component" value="Unassembled WGS sequence"/>
</dbReference>
<feature type="domain" description="Copper amine oxidase-like N-terminal" evidence="5">
    <location>
        <begin position="64"/>
        <end position="157"/>
    </location>
</feature>
<feature type="domain" description="SD-repeat containing protein B" evidence="6">
    <location>
        <begin position="833"/>
        <end position="893"/>
    </location>
</feature>
<dbReference type="EMBL" id="JAAKDE010000025">
    <property type="protein sequence ID" value="MBA2133875.1"/>
    <property type="molecule type" value="Genomic_DNA"/>
</dbReference>
<accession>A0A8J6I1D0</accession>
<dbReference type="InterPro" id="IPR012854">
    <property type="entry name" value="Cu_amine_oxidase-like_N"/>
</dbReference>
<dbReference type="InterPro" id="IPR051417">
    <property type="entry name" value="SDr/BOS_complex"/>
</dbReference>
<comment type="caution">
    <text evidence="7">The sequence shown here is derived from an EMBL/GenBank/DDBJ whole genome shotgun (WGS) entry which is preliminary data.</text>
</comment>
<dbReference type="AlphaFoldDB" id="A0A8J6I1D0"/>
<reference evidence="7" key="1">
    <citation type="submission" date="2020-06" db="EMBL/GenBank/DDBJ databases">
        <title>Novel chitinolytic bacterium.</title>
        <authorList>
            <person name="Ungkulpasvich U."/>
            <person name="Kosugi A."/>
            <person name="Uke A."/>
        </authorList>
    </citation>
    <scope>NUCLEOTIDE SEQUENCE</scope>
    <source>
        <strain evidence="7">UUS1-1</strain>
    </source>
</reference>
<sequence>MRKRSNYRAGLNLLRTMVLCCLLPFFSGVAAFAQDPSTLETSVVLLLIKTEETTIIQDPYFELLEQEDELLVPVNRLTAYLNLEVSYFRKEEKVVLASKASDKWAEIYLDEKIYRIDGQSLLNCPPPVFFNGDIYVGIPFLASFLEAEINWDFSYQALSINVGADMLKQSPAPIRPEQQVPEPGREVPPKEGPTFALSSIRYQLGVEHRTEAGQHEALTGFFKIRTDGYAGEWTLSAAASGDYDFYNHAFKPELTLLRGKYQQDGELIIIGNTTLDLENTIAEQDLWGILYMIPDEQIRSELVAYTDVSGPAAAGDQVLLYVNDRLWQTQQLTADGNYLFRDVPLRINRVNKIRSVIQKENGETIEATQKIAASPRIMKKDGNDLLVTVGLYKPAEVTEWEGVLVSYRQRKAVTDNLTFEQETTVSAPFVNFPELSYIGSDTGVAFRINNNLICTLDWMVGGEIESEVRSGFESSLFYCLENGYFEGVILYVPTAVSLGVDTQPGQGGKILSELELREDLILNTEGYLLEATPNAHPWSLDGARLILTKRFGSYGQNSIAGGIGKEWKTEDSDRGLFEAEETSFTIKHVLRERTVGTNTKVELVNADFFLDREGPFRLQKLHFLSDLTLAVTPNLLFGVALDTTNTWADQSYTGLDLSGEANTKWNVTDNTLLMGNLLLEGKKEVPSDAAFQVSELTTGLSLYQFLSRELTLFAEVKRTKELPFYAAAEDYRYTTVNLGLNYYTFDGKWQINGNLGYRSPVSTRRHPQWFYGLGLQRTLPSYYLLKLELQRLYDALWDEVPEDMIRLSLSRALGFADGTWKPFRYTEEDNVASISGVVYLDTNANGRFDEGDKPLSGIRIRVDGTATTSNEKGEYLFANLAPGIYRVEFHLPSLPANYTPVTGPQLIRLREQENFFIDFAVTANGSVSGKVFIDGNGNGRPDEDEKPVSWVGVVLDDGAQKVFTDEHGRFYFEGVPLGTHTLALDPASLPAGLRPVGPALRTFTLTEEELEVDGLALPLVPAD</sequence>
<keyword evidence="8" id="KW-1185">Reference proteome</keyword>
<dbReference type="SUPFAM" id="SSF117074">
    <property type="entry name" value="Hypothetical protein PA1324"/>
    <property type="match status" value="2"/>
</dbReference>
<dbReference type="PANTHER" id="PTHR23303:SF15">
    <property type="entry name" value="COLOSSIN-A"/>
    <property type="match status" value="1"/>
</dbReference>
<dbReference type="InterPro" id="IPR013783">
    <property type="entry name" value="Ig-like_fold"/>
</dbReference>
<evidence type="ECO:0000259" key="5">
    <source>
        <dbReference type="Pfam" id="PF07833"/>
    </source>
</evidence>
<comment type="subcellular location">
    <subcellularLocation>
        <location evidence="1">Secreted</location>
    </subcellularLocation>
</comment>
<dbReference type="SUPFAM" id="SSF55383">
    <property type="entry name" value="Copper amine oxidase, domain N"/>
    <property type="match status" value="1"/>
</dbReference>
<evidence type="ECO:0000313" key="7">
    <source>
        <dbReference type="EMBL" id="MBA2133875.1"/>
    </source>
</evidence>
<evidence type="ECO:0000256" key="3">
    <source>
        <dbReference type="ARBA" id="ARBA00022729"/>
    </source>
</evidence>
<dbReference type="Pfam" id="PF07833">
    <property type="entry name" value="Cu_amine_oxidN1"/>
    <property type="match status" value="1"/>
</dbReference>
<feature type="chain" id="PRO_5035259825" evidence="4">
    <location>
        <begin position="34"/>
        <end position="1023"/>
    </location>
</feature>
<dbReference type="GO" id="GO:0005576">
    <property type="term" value="C:extracellular region"/>
    <property type="evidence" value="ECO:0007669"/>
    <property type="project" value="UniProtKB-SubCell"/>
</dbReference>
<proteinExistence type="predicted"/>
<evidence type="ECO:0000256" key="4">
    <source>
        <dbReference type="SAM" id="SignalP"/>
    </source>
</evidence>
<organism evidence="7 8">
    <name type="scientific">Capillibacterium thermochitinicola</name>
    <dbReference type="NCBI Taxonomy" id="2699427"/>
    <lineage>
        <taxon>Bacteria</taxon>
        <taxon>Bacillati</taxon>
        <taxon>Bacillota</taxon>
        <taxon>Capillibacterium</taxon>
    </lineage>
</organism>